<feature type="transmembrane region" description="Helical" evidence="7">
    <location>
        <begin position="86"/>
        <end position="105"/>
    </location>
</feature>
<feature type="transmembrane region" description="Helical" evidence="7">
    <location>
        <begin position="298"/>
        <end position="317"/>
    </location>
</feature>
<feature type="transmembrane region" description="Helical" evidence="7">
    <location>
        <begin position="201"/>
        <end position="224"/>
    </location>
</feature>
<proteinExistence type="inferred from homology"/>
<gene>
    <name evidence="8" type="ORF">D3M59_04775</name>
</gene>
<evidence type="ECO:0000256" key="5">
    <source>
        <dbReference type="ARBA" id="ARBA00023136"/>
    </source>
</evidence>
<comment type="caution">
    <text evidence="8">The sequence shown here is derived from an EMBL/GenBank/DDBJ whole genome shotgun (WGS) entry which is preliminary data.</text>
</comment>
<dbReference type="RefSeq" id="WP_119532067.1">
    <property type="nucleotide sequence ID" value="NZ_QXTF01000001.1"/>
</dbReference>
<evidence type="ECO:0000256" key="3">
    <source>
        <dbReference type="ARBA" id="ARBA00022692"/>
    </source>
</evidence>
<comment type="similarity">
    <text evidence="2">Belongs to the TerC family.</text>
</comment>
<feature type="transmembrane region" description="Helical" evidence="7">
    <location>
        <begin position="112"/>
        <end position="133"/>
    </location>
</feature>
<keyword evidence="3 7" id="KW-0812">Transmembrane</keyword>
<name>A0A418Q301_9SPHN</name>
<evidence type="ECO:0000256" key="7">
    <source>
        <dbReference type="SAM" id="Phobius"/>
    </source>
</evidence>
<dbReference type="Pfam" id="PF03741">
    <property type="entry name" value="TerC"/>
    <property type="match status" value="1"/>
</dbReference>
<evidence type="ECO:0000256" key="1">
    <source>
        <dbReference type="ARBA" id="ARBA00004141"/>
    </source>
</evidence>
<feature type="transmembrane region" description="Helical" evidence="7">
    <location>
        <begin position="230"/>
        <end position="255"/>
    </location>
</feature>
<dbReference type="InterPro" id="IPR022369">
    <property type="entry name" value="Integral_membrane_TerC_rswitch"/>
</dbReference>
<keyword evidence="4 7" id="KW-1133">Transmembrane helix</keyword>
<keyword evidence="5 7" id="KW-0472">Membrane</keyword>
<evidence type="ECO:0000256" key="2">
    <source>
        <dbReference type="ARBA" id="ARBA00007511"/>
    </source>
</evidence>
<comment type="subcellular location">
    <subcellularLocation>
        <location evidence="1">Membrane</location>
        <topology evidence="1">Multi-pass membrane protein</topology>
    </subcellularLocation>
</comment>
<organism evidence="8 9">
    <name type="scientific">Sphingomonas edaphi</name>
    <dbReference type="NCBI Taxonomy" id="2315689"/>
    <lineage>
        <taxon>Bacteria</taxon>
        <taxon>Pseudomonadati</taxon>
        <taxon>Pseudomonadota</taxon>
        <taxon>Alphaproteobacteria</taxon>
        <taxon>Sphingomonadales</taxon>
        <taxon>Sphingomonadaceae</taxon>
        <taxon>Sphingomonas</taxon>
    </lineage>
</organism>
<evidence type="ECO:0000256" key="6">
    <source>
        <dbReference type="SAM" id="MobiDB-lite"/>
    </source>
</evidence>
<feature type="transmembrane region" description="Helical" evidence="7">
    <location>
        <begin position="139"/>
        <end position="159"/>
    </location>
</feature>
<feature type="transmembrane region" description="Helical" evidence="7">
    <location>
        <begin position="46"/>
        <end position="66"/>
    </location>
</feature>
<dbReference type="PANTHER" id="PTHR30238">
    <property type="entry name" value="MEMBRANE BOUND PREDICTED REDOX MODULATOR"/>
    <property type="match status" value="1"/>
</dbReference>
<protein>
    <submittedName>
        <fullName evidence="8">TerC family protein</fullName>
    </submittedName>
</protein>
<dbReference type="AlphaFoldDB" id="A0A418Q301"/>
<accession>A0A418Q301</accession>
<sequence>MEFLNADWLGTPAWFWLVFFALVAVLTAFDLGVLNRENKEMGIGASLKLSAFYIGIALAFGVWIWAERGSELAVQYYTGFFIEKALSIDNIFVISLIFATFAIPAKYQYRALVWGILAVIVLRGLMIAGGAALVAEAYWVLYLFAAFLIATGIKMFFAGDEPMDVGNNRAVKFISRHMRVTRELHEQHFFVRVPDDKTGKLVLAATPLFLALVVINLADLVFAVDSVPAIFAITTDTFIVYTSNIMAILGLRALYFALSAMIHRFHYLKYALAAVLVFIGSKIFIADFLMDGAKFPPLLSLGVTAALIGAGIGYSLWRTGGEEEADWPAESKASDRAIISSSGAEKSLLPGGGSSGSPVTK</sequence>
<evidence type="ECO:0000313" key="9">
    <source>
        <dbReference type="Proteomes" id="UP000285023"/>
    </source>
</evidence>
<feature type="region of interest" description="Disordered" evidence="6">
    <location>
        <begin position="342"/>
        <end position="361"/>
    </location>
</feature>
<dbReference type="PANTHER" id="PTHR30238:SF0">
    <property type="entry name" value="THYLAKOID MEMBRANE PROTEIN TERC, CHLOROPLASTIC"/>
    <property type="match status" value="1"/>
</dbReference>
<dbReference type="OrthoDB" id="9783692at2"/>
<dbReference type="NCBIfam" id="TIGR03718">
    <property type="entry name" value="R_switched_Alx"/>
    <property type="match status" value="1"/>
</dbReference>
<feature type="transmembrane region" description="Helical" evidence="7">
    <location>
        <begin position="267"/>
        <end position="286"/>
    </location>
</feature>
<feature type="transmembrane region" description="Helical" evidence="7">
    <location>
        <begin position="13"/>
        <end position="34"/>
    </location>
</feature>
<evidence type="ECO:0000313" key="8">
    <source>
        <dbReference type="EMBL" id="RIX32279.1"/>
    </source>
</evidence>
<keyword evidence="9" id="KW-1185">Reference proteome</keyword>
<dbReference type="EMBL" id="QXTF01000001">
    <property type="protein sequence ID" value="RIX32279.1"/>
    <property type="molecule type" value="Genomic_DNA"/>
</dbReference>
<dbReference type="InterPro" id="IPR005496">
    <property type="entry name" value="Integral_membrane_TerC"/>
</dbReference>
<dbReference type="Proteomes" id="UP000285023">
    <property type="component" value="Unassembled WGS sequence"/>
</dbReference>
<evidence type="ECO:0000256" key="4">
    <source>
        <dbReference type="ARBA" id="ARBA00022989"/>
    </source>
</evidence>
<reference evidence="8 9" key="1">
    <citation type="submission" date="2018-09" db="EMBL/GenBank/DDBJ databases">
        <title>Sphingomonas sp. DAC4.</title>
        <authorList>
            <person name="Seo T."/>
        </authorList>
    </citation>
    <scope>NUCLEOTIDE SEQUENCE [LARGE SCALE GENOMIC DNA]</scope>
    <source>
        <strain evidence="8 9">DAC4</strain>
    </source>
</reference>
<dbReference type="GO" id="GO:0016020">
    <property type="term" value="C:membrane"/>
    <property type="evidence" value="ECO:0007669"/>
    <property type="project" value="UniProtKB-SubCell"/>
</dbReference>